<reference evidence="2 3" key="1">
    <citation type="submission" date="2021-07" db="EMBL/GenBank/DDBJ databases">
        <authorList>
            <person name="Kim M.K."/>
        </authorList>
    </citation>
    <scope>NUCLEOTIDE SEQUENCE [LARGE SCALE GENOMIC DNA]</scope>
    <source>
        <strain evidence="2 3">HLY7-15</strain>
    </source>
</reference>
<keyword evidence="3" id="KW-1185">Reference proteome</keyword>
<evidence type="ECO:0000313" key="3">
    <source>
        <dbReference type="Proteomes" id="UP000774935"/>
    </source>
</evidence>
<gene>
    <name evidence="2" type="ORF">KYK27_07495</name>
</gene>
<name>A0ABS6XCQ3_9BACT</name>
<protein>
    <submittedName>
        <fullName evidence="2">Uncharacterized protein</fullName>
    </submittedName>
</protein>
<keyword evidence="1" id="KW-0472">Membrane</keyword>
<feature type="transmembrane region" description="Helical" evidence="1">
    <location>
        <begin position="5"/>
        <end position="26"/>
    </location>
</feature>
<dbReference type="RefSeq" id="WP_199109419.1">
    <property type="nucleotide sequence ID" value="NZ_JAHWXQ010000002.1"/>
</dbReference>
<dbReference type="Proteomes" id="UP000774935">
    <property type="component" value="Unassembled WGS sequence"/>
</dbReference>
<accession>A0ABS6XCQ3</accession>
<comment type="caution">
    <text evidence="2">The sequence shown here is derived from an EMBL/GenBank/DDBJ whole genome shotgun (WGS) entry which is preliminary data.</text>
</comment>
<feature type="transmembrane region" description="Helical" evidence="1">
    <location>
        <begin position="38"/>
        <end position="57"/>
    </location>
</feature>
<evidence type="ECO:0000256" key="1">
    <source>
        <dbReference type="SAM" id="Phobius"/>
    </source>
</evidence>
<sequence length="64" mass="7301">MNRKFIGVIFVFIAFQLIAIAIGGSHGHYRPNPYKIEDWLFCGAVATLTYVGLRLLFSKRVKKN</sequence>
<keyword evidence="1" id="KW-0812">Transmembrane</keyword>
<dbReference type="EMBL" id="JAHWXQ010000002">
    <property type="protein sequence ID" value="MBW3364881.1"/>
    <property type="molecule type" value="Genomic_DNA"/>
</dbReference>
<proteinExistence type="predicted"/>
<keyword evidence="1" id="KW-1133">Transmembrane helix</keyword>
<organism evidence="2 3">
    <name type="scientific">Pontibacter populi</name>
    <dbReference type="NCBI Taxonomy" id="890055"/>
    <lineage>
        <taxon>Bacteria</taxon>
        <taxon>Pseudomonadati</taxon>
        <taxon>Bacteroidota</taxon>
        <taxon>Cytophagia</taxon>
        <taxon>Cytophagales</taxon>
        <taxon>Hymenobacteraceae</taxon>
        <taxon>Pontibacter</taxon>
    </lineage>
</organism>
<evidence type="ECO:0000313" key="2">
    <source>
        <dbReference type="EMBL" id="MBW3364881.1"/>
    </source>
</evidence>